<sequence length="590" mass="67140">MACEKTLVVVAIDIGSAFSGYAYQFRTDYEKEPTKNILCPLWMEKNNKVYGKNASSLLLNPDGSFNSFGYDAEDVYSKMFRDHLNGDFREDKFPNKSPLDWFLFRNFKMELYEKEVLTRNMKINDETGKKGLPMRTVFREFIGFFKRHVIEVLSKQRGVKAEDISWVLTVPAIWSETAKQLMRVAALDAGIPSESLSLALEPEAAALFTKEQKLCRQIKDEKVDLVSFTPGSTFMVIDLGGGTGDITIHEVQSDQSLHEKSMATGGAWGGNKINEAFFQIWKDILDKEFTQCLNDYPDEILEIQQNFEFQKRGIGENTSKGCLYIPIPECCREIPNLKKKFEESTKYPGLKVNRGKIEFPNKVIEGLFSGSINEITRHVGGLLAKNSVDVIILVGGFSESELIYKSLKDTFQNIKILNPDECGLSVLKGAVMYGFQPQQIAERVSRYSYGFSIRQQFDPEIHRSERDLMQKVGNNVEDVFCPIILAGETVKANEVREYRCRTAYLGLIQVEFYGTRDSNPKYVNDYEKFKPEFPCLHIGDIVGKYESNGKPDNNDVLLRVAFGRTHLEVTAEFLVKGKKKQANARFELLE</sequence>
<accession>A0A8B8C1X7</accession>
<evidence type="ECO:0000256" key="3">
    <source>
        <dbReference type="ARBA" id="ARBA00022840"/>
    </source>
</evidence>
<evidence type="ECO:0000256" key="2">
    <source>
        <dbReference type="ARBA" id="ARBA00022741"/>
    </source>
</evidence>
<gene>
    <name evidence="5" type="primary">LOC111115217</name>
</gene>
<reference evidence="5" key="1">
    <citation type="submission" date="2025-08" db="UniProtKB">
        <authorList>
            <consortium name="RefSeq"/>
        </authorList>
    </citation>
    <scope>IDENTIFICATION</scope>
    <source>
        <tissue evidence="5">Whole sample</tissue>
    </source>
</reference>
<keyword evidence="4" id="KW-1185">Reference proteome</keyword>
<dbReference type="PANTHER" id="PTHR14187:SF5">
    <property type="entry name" value="HEAT SHOCK 70 KDA PROTEIN 12A"/>
    <property type="match status" value="1"/>
</dbReference>
<dbReference type="Proteomes" id="UP000694844">
    <property type="component" value="Chromosome 9"/>
</dbReference>
<dbReference type="InterPro" id="IPR043129">
    <property type="entry name" value="ATPase_NBD"/>
</dbReference>
<dbReference type="PANTHER" id="PTHR14187">
    <property type="entry name" value="ALPHA KINASE/ELONGATION FACTOR 2 KINASE"/>
    <property type="match status" value="1"/>
</dbReference>
<keyword evidence="3" id="KW-0067">ATP-binding</keyword>
<dbReference type="Gene3D" id="3.30.420.40">
    <property type="match status" value="2"/>
</dbReference>
<dbReference type="RefSeq" id="XP_022309585.1">
    <property type="nucleotide sequence ID" value="XM_022453877.1"/>
</dbReference>
<evidence type="ECO:0000313" key="5">
    <source>
        <dbReference type="RefSeq" id="XP_022309585.1"/>
    </source>
</evidence>
<evidence type="ECO:0000256" key="1">
    <source>
        <dbReference type="ARBA" id="ARBA00007381"/>
    </source>
</evidence>
<dbReference type="GO" id="GO:0005524">
    <property type="term" value="F:ATP binding"/>
    <property type="evidence" value="ECO:0007669"/>
    <property type="project" value="UniProtKB-KW"/>
</dbReference>
<dbReference type="OrthoDB" id="2963168at2759"/>
<organism evidence="4 5">
    <name type="scientific">Crassostrea virginica</name>
    <name type="common">Eastern oyster</name>
    <dbReference type="NCBI Taxonomy" id="6565"/>
    <lineage>
        <taxon>Eukaryota</taxon>
        <taxon>Metazoa</taxon>
        <taxon>Spiralia</taxon>
        <taxon>Lophotrochozoa</taxon>
        <taxon>Mollusca</taxon>
        <taxon>Bivalvia</taxon>
        <taxon>Autobranchia</taxon>
        <taxon>Pteriomorphia</taxon>
        <taxon>Ostreida</taxon>
        <taxon>Ostreoidea</taxon>
        <taxon>Ostreidae</taxon>
        <taxon>Crassostrea</taxon>
    </lineage>
</organism>
<dbReference type="InterPro" id="IPR013126">
    <property type="entry name" value="Hsp_70_fam"/>
</dbReference>
<dbReference type="Pfam" id="PF00012">
    <property type="entry name" value="HSP70"/>
    <property type="match status" value="1"/>
</dbReference>
<keyword evidence="2" id="KW-0547">Nucleotide-binding</keyword>
<dbReference type="AlphaFoldDB" id="A0A8B8C1X7"/>
<proteinExistence type="inferred from homology"/>
<comment type="similarity">
    <text evidence="1">Belongs to the heat shock protein 70 family.</text>
</comment>
<dbReference type="SUPFAM" id="SSF53067">
    <property type="entry name" value="Actin-like ATPase domain"/>
    <property type="match status" value="2"/>
</dbReference>
<dbReference type="GO" id="GO:0140662">
    <property type="term" value="F:ATP-dependent protein folding chaperone"/>
    <property type="evidence" value="ECO:0007669"/>
    <property type="project" value="InterPro"/>
</dbReference>
<dbReference type="CDD" id="cd10229">
    <property type="entry name" value="ASKHA_NBD_HSP70_HSPA12"/>
    <property type="match status" value="1"/>
</dbReference>
<evidence type="ECO:0000313" key="4">
    <source>
        <dbReference type="Proteomes" id="UP000694844"/>
    </source>
</evidence>
<protein>
    <submittedName>
        <fullName evidence="5">Heat shock 70 kDa protein 12B-like</fullName>
    </submittedName>
</protein>
<dbReference type="GeneID" id="111115217"/>
<name>A0A8B8C1X7_CRAVI</name>
<dbReference type="KEGG" id="cvn:111115217"/>